<dbReference type="EMBL" id="VITR01000026">
    <property type="protein sequence ID" value="TWB34318.1"/>
    <property type="molecule type" value="Genomic_DNA"/>
</dbReference>
<dbReference type="Proteomes" id="UP000315751">
    <property type="component" value="Unassembled WGS sequence"/>
</dbReference>
<comment type="caution">
    <text evidence="2">The sequence shown here is derived from an EMBL/GenBank/DDBJ whole genome shotgun (WGS) entry which is preliminary data.</text>
</comment>
<protein>
    <submittedName>
        <fullName evidence="2">Uncharacterized protein DUF4225</fullName>
    </submittedName>
</protein>
<evidence type="ECO:0000313" key="3">
    <source>
        <dbReference type="Proteomes" id="UP000315751"/>
    </source>
</evidence>
<dbReference type="RefSeq" id="WP_145736525.1">
    <property type="nucleotide sequence ID" value="NZ_VITR01000026.1"/>
</dbReference>
<evidence type="ECO:0000259" key="1">
    <source>
        <dbReference type="Pfam" id="PF18431"/>
    </source>
</evidence>
<name>A0A560GK19_9PROT</name>
<gene>
    <name evidence="2" type="ORF">FBZ90_12618</name>
</gene>
<organism evidence="2 3">
    <name type="scientific">Nitrospirillum amazonense</name>
    <dbReference type="NCBI Taxonomy" id="28077"/>
    <lineage>
        <taxon>Bacteria</taxon>
        <taxon>Pseudomonadati</taxon>
        <taxon>Pseudomonadota</taxon>
        <taxon>Alphaproteobacteria</taxon>
        <taxon>Rhodospirillales</taxon>
        <taxon>Azospirillaceae</taxon>
        <taxon>Nitrospirillum</taxon>
    </lineage>
</organism>
<accession>A0A560GK19</accession>
<evidence type="ECO:0000313" key="2">
    <source>
        <dbReference type="EMBL" id="TWB34318.1"/>
    </source>
</evidence>
<keyword evidence="3" id="KW-1185">Reference proteome</keyword>
<dbReference type="CDD" id="cd20684">
    <property type="entry name" value="CdiA-CT_Yk_RNaseA-like"/>
    <property type="match status" value="1"/>
</dbReference>
<dbReference type="OrthoDB" id="8410182at2"/>
<dbReference type="Pfam" id="PF18431">
    <property type="entry name" value="RNAse_A_bac"/>
    <property type="match status" value="1"/>
</dbReference>
<proteinExistence type="predicted"/>
<sequence length="295" mass="32213">MLQAQQPPAPHFWPSDPFDFIDDSEKESGLSIIISPVQMAAILRGLSIEPTEADTGWFMTRAFGALEIVGGALEYVAAGALIITPEPTMLTKVTGWLLAFDGADNVNTGLHDLWTGDPHNTMSYRAVRAAAEGMGLSPDTADKVGVAVEIAVPLGIAAKWAALRIISIRNGWINVAVEDDAGGHIIERHVRRDEIYLKRRLAEKPRMQAASTFTTRTDAEKFISQAMQANAQQIQQWAASSGRTLTLKYSAGQSIGWVLPRATMTMQRTSEMVVVLRRATSGNRVYFVLTAYPTL</sequence>
<feature type="domain" description="Bacterial CdiA-CT RNAse A" evidence="1">
    <location>
        <begin position="183"/>
        <end position="293"/>
    </location>
</feature>
<dbReference type="AlphaFoldDB" id="A0A560GK19"/>
<reference evidence="2 3" key="1">
    <citation type="submission" date="2019-06" db="EMBL/GenBank/DDBJ databases">
        <title>Genomic Encyclopedia of Type Strains, Phase IV (KMG-V): Genome sequencing to study the core and pangenomes of soil and plant-associated prokaryotes.</title>
        <authorList>
            <person name="Whitman W."/>
        </authorList>
    </citation>
    <scope>NUCLEOTIDE SEQUENCE [LARGE SCALE GENOMIC DNA]</scope>
    <source>
        <strain evidence="2 3">BR 11622</strain>
    </source>
</reference>
<dbReference type="InterPro" id="IPR041436">
    <property type="entry name" value="RNAse_A_bac"/>
</dbReference>